<evidence type="ECO:0000313" key="1">
    <source>
        <dbReference type="EMBL" id="GFH18466.1"/>
    </source>
</evidence>
<proteinExistence type="predicted"/>
<accession>A0A699ZHB4</accession>
<gene>
    <name evidence="1" type="ORF">HaLaN_15278</name>
</gene>
<dbReference type="EMBL" id="BLLF01001305">
    <property type="protein sequence ID" value="GFH18466.1"/>
    <property type="molecule type" value="Genomic_DNA"/>
</dbReference>
<sequence>MEHFEGRQRWLAAGYEEGDTERWLSARLAALTVGGTGAEGAAALGGNLVLDLRIPGAGLIKWQP</sequence>
<organism evidence="1 2">
    <name type="scientific">Haematococcus lacustris</name>
    <name type="common">Green alga</name>
    <name type="synonym">Haematococcus pluvialis</name>
    <dbReference type="NCBI Taxonomy" id="44745"/>
    <lineage>
        <taxon>Eukaryota</taxon>
        <taxon>Viridiplantae</taxon>
        <taxon>Chlorophyta</taxon>
        <taxon>core chlorophytes</taxon>
        <taxon>Chlorophyceae</taxon>
        <taxon>CS clade</taxon>
        <taxon>Chlamydomonadales</taxon>
        <taxon>Haematococcaceae</taxon>
        <taxon>Haematococcus</taxon>
    </lineage>
</organism>
<dbReference type="Proteomes" id="UP000485058">
    <property type="component" value="Unassembled WGS sequence"/>
</dbReference>
<keyword evidence="2" id="KW-1185">Reference proteome</keyword>
<protein>
    <submittedName>
        <fullName evidence="1">Uncharacterized protein</fullName>
    </submittedName>
</protein>
<reference evidence="1 2" key="1">
    <citation type="submission" date="2020-02" db="EMBL/GenBank/DDBJ databases">
        <title>Draft genome sequence of Haematococcus lacustris strain NIES-144.</title>
        <authorList>
            <person name="Morimoto D."/>
            <person name="Nakagawa S."/>
            <person name="Yoshida T."/>
            <person name="Sawayama S."/>
        </authorList>
    </citation>
    <scope>NUCLEOTIDE SEQUENCE [LARGE SCALE GENOMIC DNA]</scope>
    <source>
        <strain evidence="1 2">NIES-144</strain>
    </source>
</reference>
<name>A0A699ZHB4_HAELA</name>
<dbReference type="AlphaFoldDB" id="A0A699ZHB4"/>
<comment type="caution">
    <text evidence="1">The sequence shown here is derived from an EMBL/GenBank/DDBJ whole genome shotgun (WGS) entry which is preliminary data.</text>
</comment>
<evidence type="ECO:0000313" key="2">
    <source>
        <dbReference type="Proteomes" id="UP000485058"/>
    </source>
</evidence>